<gene>
    <name evidence="2" type="ORF">MCHLDSM_04240</name>
</gene>
<keyword evidence="1" id="KW-0472">Membrane</keyword>
<keyword evidence="1" id="KW-0812">Transmembrane</keyword>
<dbReference type="Proteomes" id="UP000036513">
    <property type="component" value="Unassembled WGS sequence"/>
</dbReference>
<organism evidence="2 3">
    <name type="scientific">Mycolicibacterium chlorophenolicum</name>
    <dbReference type="NCBI Taxonomy" id="37916"/>
    <lineage>
        <taxon>Bacteria</taxon>
        <taxon>Bacillati</taxon>
        <taxon>Actinomycetota</taxon>
        <taxon>Actinomycetes</taxon>
        <taxon>Mycobacteriales</taxon>
        <taxon>Mycobacteriaceae</taxon>
        <taxon>Mycolicibacterium</taxon>
    </lineage>
</organism>
<accession>A0A0J6VQW3</accession>
<keyword evidence="1" id="KW-1133">Transmembrane helix</keyword>
<keyword evidence="3" id="KW-1185">Reference proteome</keyword>
<evidence type="ECO:0000313" key="3">
    <source>
        <dbReference type="Proteomes" id="UP000036513"/>
    </source>
</evidence>
<dbReference type="AlphaFoldDB" id="A0A0J6VQW3"/>
<evidence type="ECO:0000256" key="1">
    <source>
        <dbReference type="SAM" id="Phobius"/>
    </source>
</evidence>
<evidence type="ECO:0000313" key="2">
    <source>
        <dbReference type="EMBL" id="KMO71868.1"/>
    </source>
</evidence>
<proteinExistence type="predicted"/>
<comment type="caution">
    <text evidence="2">The sequence shown here is derived from an EMBL/GenBank/DDBJ whole genome shotgun (WGS) entry which is preliminary data.</text>
</comment>
<feature type="transmembrane region" description="Helical" evidence="1">
    <location>
        <begin position="25"/>
        <end position="42"/>
    </location>
</feature>
<reference evidence="2 3" key="1">
    <citation type="journal article" date="2015" name="Genome Biol. Evol.">
        <title>Characterization of Three Mycobacterium spp. with Potential Use in Bioremediation by Genome Sequencing and Comparative Genomics.</title>
        <authorList>
            <person name="Das S."/>
            <person name="Pettersson B.M."/>
            <person name="Behra P.R."/>
            <person name="Ramesh M."/>
            <person name="Dasgupta S."/>
            <person name="Bhattacharya A."/>
            <person name="Kirsebom L.A."/>
        </authorList>
    </citation>
    <scope>NUCLEOTIDE SEQUENCE [LARGE SCALE GENOMIC DNA]</scope>
    <source>
        <strain evidence="2 3">DSM 43826</strain>
    </source>
</reference>
<name>A0A0J6VQW3_9MYCO</name>
<sequence>MLGAHSEHLSLTAARRSNYKKAVSTTLYCFLLTSAWFLSVHVRHLPSKN</sequence>
<protein>
    <submittedName>
        <fullName evidence="2">Uncharacterized protein</fullName>
    </submittedName>
</protein>
<dbReference type="EMBL" id="JYNL01000050">
    <property type="protein sequence ID" value="KMO71868.1"/>
    <property type="molecule type" value="Genomic_DNA"/>
</dbReference>